<dbReference type="InterPro" id="IPR055406">
    <property type="entry name" value="HEAT_Maestro"/>
</dbReference>
<dbReference type="Proteomes" id="UP000052976">
    <property type="component" value="Unassembled WGS sequence"/>
</dbReference>
<reference evidence="2 3" key="1">
    <citation type="submission" date="2014-04" db="EMBL/GenBank/DDBJ databases">
        <title>Genome evolution of avian class.</title>
        <authorList>
            <person name="Zhang G."/>
            <person name="Li C."/>
        </authorList>
    </citation>
    <scope>NUCLEOTIDE SEQUENCE [LARGE SCALE GENOMIC DNA]</scope>
    <source>
        <strain evidence="2">BGI_N302</strain>
    </source>
</reference>
<keyword evidence="3" id="KW-1185">Reference proteome</keyword>
<feature type="non-terminal residue" evidence="2">
    <location>
        <position position="152"/>
    </location>
</feature>
<dbReference type="InterPro" id="IPR011989">
    <property type="entry name" value="ARM-like"/>
</dbReference>
<dbReference type="Gene3D" id="1.25.10.10">
    <property type="entry name" value="Leucine-rich Repeat Variant"/>
    <property type="match status" value="1"/>
</dbReference>
<accession>A0A091E3S0</accession>
<dbReference type="InterPro" id="IPR045206">
    <property type="entry name" value="Maestro_heat-like_prot"/>
</dbReference>
<dbReference type="Pfam" id="PF23227">
    <property type="entry name" value="HEAT_MROH2B_C"/>
    <property type="match status" value="1"/>
</dbReference>
<dbReference type="AlphaFoldDB" id="A0A091E3S0"/>
<proteinExistence type="predicted"/>
<dbReference type="EMBL" id="KK717875">
    <property type="protein sequence ID" value="KFO52878.1"/>
    <property type="molecule type" value="Genomic_DNA"/>
</dbReference>
<dbReference type="InterPro" id="IPR016024">
    <property type="entry name" value="ARM-type_fold"/>
</dbReference>
<protein>
    <recommendedName>
        <fullName evidence="1">Maestro/Maestro-like HEAT-repeats domain-containing protein</fullName>
    </recommendedName>
</protein>
<evidence type="ECO:0000313" key="3">
    <source>
        <dbReference type="Proteomes" id="UP000052976"/>
    </source>
</evidence>
<evidence type="ECO:0000313" key="2">
    <source>
        <dbReference type="EMBL" id="KFO52878.1"/>
    </source>
</evidence>
<gene>
    <name evidence="2" type="ORF">N302_09830</name>
</gene>
<evidence type="ECO:0000259" key="1">
    <source>
        <dbReference type="Pfam" id="PF23227"/>
    </source>
</evidence>
<feature type="non-terminal residue" evidence="2">
    <location>
        <position position="1"/>
    </location>
</feature>
<name>A0A091E3S0_CORBR</name>
<sequence length="152" mass="17359">QVLECLDLSECGRRMLQIMSRHLQSECRERRRLALRGLVVLSDDAVIAEYMCSLSPRLVELLRDADVEVVEMTLSVLTHILQDKEILVSSTTAPKLAEALVPLFKNDNSRVQLLSIHLFRKVMELVVKKGKKSLKAIVRQSLFSLLIYCHDE</sequence>
<dbReference type="PANTHER" id="PTHR23120">
    <property type="entry name" value="MAESTRO-RELATED HEAT DOMAIN-CONTAINING"/>
    <property type="match status" value="1"/>
</dbReference>
<dbReference type="SUPFAM" id="SSF48371">
    <property type="entry name" value="ARM repeat"/>
    <property type="match status" value="1"/>
</dbReference>
<dbReference type="PANTHER" id="PTHR23120:SF42">
    <property type="entry name" value="MAESTRO HEAT-LIKE REPEAT FAMILY MEMBER 3"/>
    <property type="match status" value="1"/>
</dbReference>
<organism evidence="2 3">
    <name type="scientific">Corvus brachyrhynchos</name>
    <name type="common">American crow</name>
    <dbReference type="NCBI Taxonomy" id="85066"/>
    <lineage>
        <taxon>Eukaryota</taxon>
        <taxon>Metazoa</taxon>
        <taxon>Chordata</taxon>
        <taxon>Craniata</taxon>
        <taxon>Vertebrata</taxon>
        <taxon>Euteleostomi</taxon>
        <taxon>Archelosauria</taxon>
        <taxon>Archosauria</taxon>
        <taxon>Dinosauria</taxon>
        <taxon>Saurischia</taxon>
        <taxon>Theropoda</taxon>
        <taxon>Coelurosauria</taxon>
        <taxon>Aves</taxon>
        <taxon>Neognathae</taxon>
        <taxon>Neoaves</taxon>
        <taxon>Telluraves</taxon>
        <taxon>Australaves</taxon>
        <taxon>Passeriformes</taxon>
        <taxon>Corvoidea</taxon>
        <taxon>Corvidae</taxon>
        <taxon>Corvus</taxon>
    </lineage>
</organism>
<dbReference type="GO" id="GO:0005737">
    <property type="term" value="C:cytoplasm"/>
    <property type="evidence" value="ECO:0007669"/>
    <property type="project" value="TreeGrafter"/>
</dbReference>
<feature type="domain" description="Maestro/Maestro-like HEAT-repeats" evidence="1">
    <location>
        <begin position="16"/>
        <end position="152"/>
    </location>
</feature>